<sequence>MSSIAAAACAFGWYQSEHWGEEKAFISCKDLGGQLELAYAYRSGDSVRFTRELSDQGVSWSYRIKVSESDPRRAIEERGRLRVEDEEAGKFYGPTGDVIECEQVDSAEQ</sequence>
<dbReference type="Proteomes" id="UP000756387">
    <property type="component" value="Unassembled WGS sequence"/>
</dbReference>
<evidence type="ECO:0000313" key="2">
    <source>
        <dbReference type="Proteomes" id="UP000756387"/>
    </source>
</evidence>
<name>A0ABR9RUG0_9ACTN</name>
<reference evidence="1 2" key="1">
    <citation type="submission" date="2020-10" db="EMBL/GenBank/DDBJ databases">
        <title>Nocardioides sp. isolated from sludge.</title>
        <authorList>
            <person name="Zhang X."/>
        </authorList>
    </citation>
    <scope>NUCLEOTIDE SEQUENCE [LARGE SCALE GENOMIC DNA]</scope>
    <source>
        <strain evidence="1 2">Y6</strain>
    </source>
</reference>
<dbReference type="EMBL" id="JADCSA010000009">
    <property type="protein sequence ID" value="MBE7325171.1"/>
    <property type="molecule type" value="Genomic_DNA"/>
</dbReference>
<accession>A0ABR9RUG0</accession>
<keyword evidence="2" id="KW-1185">Reference proteome</keyword>
<dbReference type="RefSeq" id="WP_193638491.1">
    <property type="nucleotide sequence ID" value="NZ_JADCSA010000009.1"/>
</dbReference>
<organism evidence="1 2">
    <name type="scientific">Nocardioides malaquae</name>
    <dbReference type="NCBI Taxonomy" id="2773426"/>
    <lineage>
        <taxon>Bacteria</taxon>
        <taxon>Bacillati</taxon>
        <taxon>Actinomycetota</taxon>
        <taxon>Actinomycetes</taxon>
        <taxon>Propionibacteriales</taxon>
        <taxon>Nocardioidaceae</taxon>
        <taxon>Nocardioides</taxon>
    </lineage>
</organism>
<proteinExistence type="predicted"/>
<protein>
    <submittedName>
        <fullName evidence="1">Uncharacterized protein</fullName>
    </submittedName>
</protein>
<comment type="caution">
    <text evidence="1">The sequence shown here is derived from an EMBL/GenBank/DDBJ whole genome shotgun (WGS) entry which is preliminary data.</text>
</comment>
<gene>
    <name evidence="1" type="ORF">IEQ44_10935</name>
</gene>
<evidence type="ECO:0000313" key="1">
    <source>
        <dbReference type="EMBL" id="MBE7325171.1"/>
    </source>
</evidence>